<organism evidence="3 6">
    <name type="scientific">Flavobacterium pectinovorum</name>
    <dbReference type="NCBI Taxonomy" id="29533"/>
    <lineage>
        <taxon>Bacteria</taxon>
        <taxon>Pseudomonadati</taxon>
        <taxon>Bacteroidota</taxon>
        <taxon>Flavobacteriia</taxon>
        <taxon>Flavobacteriales</taxon>
        <taxon>Flavobacteriaceae</taxon>
        <taxon>Flavobacterium</taxon>
    </lineage>
</organism>
<dbReference type="GO" id="GO:0016491">
    <property type="term" value="F:oxidoreductase activity"/>
    <property type="evidence" value="ECO:0007669"/>
    <property type="project" value="UniProtKB-KW"/>
</dbReference>
<dbReference type="InterPro" id="IPR016162">
    <property type="entry name" value="Ald_DH_N"/>
</dbReference>
<dbReference type="PANTHER" id="PTHR43111:SF1">
    <property type="entry name" value="ALDEHYDE DEHYDROGENASE B-RELATED"/>
    <property type="match status" value="1"/>
</dbReference>
<dbReference type="Pfam" id="PF00171">
    <property type="entry name" value="Aldedh"/>
    <property type="match status" value="1"/>
</dbReference>
<dbReference type="EMBL" id="MUHB01000012">
    <property type="protein sequence ID" value="OXB03788.1"/>
    <property type="molecule type" value="Genomic_DNA"/>
</dbReference>
<accession>A0AB36P283</accession>
<evidence type="ECO:0000313" key="3">
    <source>
        <dbReference type="EMBL" id="OXB03788.1"/>
    </source>
</evidence>
<dbReference type="EMBL" id="FRBX01000001">
    <property type="protein sequence ID" value="SHL67807.1"/>
    <property type="molecule type" value="Genomic_DNA"/>
</dbReference>
<dbReference type="Gene3D" id="3.40.605.10">
    <property type="entry name" value="Aldehyde Dehydrogenase, Chain A, domain 1"/>
    <property type="match status" value="1"/>
</dbReference>
<feature type="domain" description="Aldehyde dehydrogenase" evidence="2">
    <location>
        <begin position="29"/>
        <end position="224"/>
    </location>
</feature>
<dbReference type="InterPro" id="IPR016161">
    <property type="entry name" value="Ald_DH/histidinol_DH"/>
</dbReference>
<dbReference type="RefSeq" id="WP_073394133.1">
    <property type="nucleotide sequence ID" value="NZ_FRBX01000001.1"/>
</dbReference>
<reference evidence="4 5" key="2">
    <citation type="submission" date="2016-11" db="EMBL/GenBank/DDBJ databases">
        <authorList>
            <person name="Varghese N."/>
            <person name="Submissions S."/>
        </authorList>
    </citation>
    <scope>NUCLEOTIDE SEQUENCE [LARGE SCALE GENOMIC DNA]</scope>
    <source>
        <strain evidence="4 5">DSM 6368</strain>
    </source>
</reference>
<evidence type="ECO:0000259" key="2">
    <source>
        <dbReference type="Pfam" id="PF00171"/>
    </source>
</evidence>
<gene>
    <name evidence="3" type="ORF">B0A72_14930</name>
    <name evidence="4" type="ORF">SAMN05444387_1215</name>
</gene>
<dbReference type="Proteomes" id="UP000184216">
    <property type="component" value="Unassembled WGS sequence"/>
</dbReference>
<evidence type="ECO:0000313" key="4">
    <source>
        <dbReference type="EMBL" id="SHL67807.1"/>
    </source>
</evidence>
<keyword evidence="5" id="KW-1185">Reference proteome</keyword>
<proteinExistence type="predicted"/>
<protein>
    <submittedName>
        <fullName evidence="4">Aldehyde dehydrogenase family protein</fullName>
    </submittedName>
</protein>
<sequence length="276" mass="30551">MSNTTERPEFKAKYNNYINGKFTAPLKGKYLDVISVIDGKVFTQAAHSGKEDLELAVEAAYEALRPWQKMSVAERSILLNKIAKKIEDNIEYIKTVQTLDNSKLIHKKAASDIALAIDHFRYFAGLIRTEEILIAQLDSKIVSIVLCEPLSVVTRVIPWNFPILLAVWKIAPALAAGNTIVLKTTKRLPISILVIIKLIGAVLPPGVLNIVNGLDIELTDSLKANKTAFGNSSAEEKIPDIYYPSVADHDDDFFDKAIEGAVLFALNHILINQDIN</sequence>
<comment type="caution">
    <text evidence="3">The sequence shown here is derived from an EMBL/GenBank/DDBJ whole genome shotgun (WGS) entry which is preliminary data.</text>
</comment>
<dbReference type="Proteomes" id="UP000198431">
    <property type="component" value="Unassembled WGS sequence"/>
</dbReference>
<dbReference type="InterPro" id="IPR015590">
    <property type="entry name" value="Aldehyde_DH_dom"/>
</dbReference>
<keyword evidence="1" id="KW-0560">Oxidoreductase</keyword>
<name>A0AB36P283_9FLAO</name>
<evidence type="ECO:0000313" key="5">
    <source>
        <dbReference type="Proteomes" id="UP000184216"/>
    </source>
</evidence>
<reference evidence="3 6" key="1">
    <citation type="submission" date="2016-11" db="EMBL/GenBank/DDBJ databases">
        <title>Whole genomes of Flavobacteriaceae.</title>
        <authorList>
            <person name="Stine C."/>
            <person name="Li C."/>
            <person name="Tadesse D."/>
        </authorList>
    </citation>
    <scope>NUCLEOTIDE SEQUENCE [LARGE SCALE GENOMIC DNA]</scope>
    <source>
        <strain evidence="3 6">ATCC 19366</strain>
    </source>
</reference>
<dbReference type="AlphaFoldDB" id="A0AB36P283"/>
<evidence type="ECO:0000313" key="6">
    <source>
        <dbReference type="Proteomes" id="UP000198431"/>
    </source>
</evidence>
<dbReference type="SUPFAM" id="SSF53720">
    <property type="entry name" value="ALDH-like"/>
    <property type="match status" value="1"/>
</dbReference>
<evidence type="ECO:0000256" key="1">
    <source>
        <dbReference type="ARBA" id="ARBA00023002"/>
    </source>
</evidence>
<dbReference type="PANTHER" id="PTHR43111">
    <property type="entry name" value="ALDEHYDE DEHYDROGENASE B-RELATED"/>
    <property type="match status" value="1"/>
</dbReference>